<sequence>MTSMARTLGGYITENPFQPHGACSCSPLKYTHIDVAPHIPRPHDLPYSGNPVLALAYCYLIQGKCLTIRNDLPFEMQYVCEADCKPVCIPPCQPYAVPCDPCCAPNPPPAQCSQPEDGDRSPQHPYDSGCPAPCQPCDPCCQVLPPQPPGSGDQCPTAEQNCVMEPTYKPNVKRNGLNSCT</sequence>
<dbReference type="GeneID" id="124292608"/>
<protein>
    <submittedName>
        <fullName evidence="2">Uncharacterized protein LOC124292608</fullName>
    </submittedName>
</protein>
<dbReference type="Proteomes" id="UP000829291">
    <property type="component" value="Chromosome 1"/>
</dbReference>
<name>A0ABM3FCF3_NEOLC</name>
<gene>
    <name evidence="2" type="primary">LOC124292608</name>
</gene>
<dbReference type="PROSITE" id="PS51257">
    <property type="entry name" value="PROKAR_LIPOPROTEIN"/>
    <property type="match status" value="1"/>
</dbReference>
<evidence type="ECO:0000313" key="1">
    <source>
        <dbReference type="Proteomes" id="UP000829291"/>
    </source>
</evidence>
<organism evidence="1 2">
    <name type="scientific">Neodiprion lecontei</name>
    <name type="common">Redheaded pine sawfly</name>
    <dbReference type="NCBI Taxonomy" id="441921"/>
    <lineage>
        <taxon>Eukaryota</taxon>
        <taxon>Metazoa</taxon>
        <taxon>Ecdysozoa</taxon>
        <taxon>Arthropoda</taxon>
        <taxon>Hexapoda</taxon>
        <taxon>Insecta</taxon>
        <taxon>Pterygota</taxon>
        <taxon>Neoptera</taxon>
        <taxon>Endopterygota</taxon>
        <taxon>Hymenoptera</taxon>
        <taxon>Tenthredinoidea</taxon>
        <taxon>Diprionidae</taxon>
        <taxon>Diprioninae</taxon>
        <taxon>Neodiprion</taxon>
    </lineage>
</organism>
<evidence type="ECO:0000313" key="2">
    <source>
        <dbReference type="RefSeq" id="XP_046585697.1"/>
    </source>
</evidence>
<keyword evidence="1" id="KW-1185">Reference proteome</keyword>
<reference evidence="2" key="1">
    <citation type="submission" date="2025-08" db="UniProtKB">
        <authorList>
            <consortium name="RefSeq"/>
        </authorList>
    </citation>
    <scope>IDENTIFICATION</scope>
    <source>
        <tissue evidence="2">Thorax and Abdomen</tissue>
    </source>
</reference>
<dbReference type="RefSeq" id="XP_046585697.1">
    <property type="nucleotide sequence ID" value="XM_046729741.1"/>
</dbReference>
<accession>A0ABM3FCF3</accession>
<proteinExistence type="predicted"/>